<evidence type="ECO:0000313" key="4">
    <source>
        <dbReference type="Proteomes" id="UP000672039"/>
    </source>
</evidence>
<feature type="transmembrane region" description="Helical" evidence="1">
    <location>
        <begin position="79"/>
        <end position="99"/>
    </location>
</feature>
<organism evidence="3 4">
    <name type="scientific">Thiothrix litoralis</name>
    <dbReference type="NCBI Taxonomy" id="2891210"/>
    <lineage>
        <taxon>Bacteria</taxon>
        <taxon>Pseudomonadati</taxon>
        <taxon>Pseudomonadota</taxon>
        <taxon>Gammaproteobacteria</taxon>
        <taxon>Thiotrichales</taxon>
        <taxon>Thiotrichaceae</taxon>
        <taxon>Thiothrix</taxon>
    </lineage>
</organism>
<dbReference type="EMBL" id="CP072801">
    <property type="protein sequence ID" value="QTR47188.1"/>
    <property type="molecule type" value="Genomic_DNA"/>
</dbReference>
<dbReference type="RefSeq" id="WP_210223470.1">
    <property type="nucleotide sequence ID" value="NZ_CP072801.1"/>
</dbReference>
<dbReference type="Proteomes" id="UP000672039">
    <property type="component" value="Chromosome"/>
</dbReference>
<feature type="domain" description="Acyltransferase 3" evidence="2">
    <location>
        <begin position="13"/>
        <end position="124"/>
    </location>
</feature>
<dbReference type="InterPro" id="IPR050879">
    <property type="entry name" value="Acyltransferase_3"/>
</dbReference>
<name>A0ABX7WXH0_9GAMM</name>
<evidence type="ECO:0000313" key="3">
    <source>
        <dbReference type="EMBL" id="QTR47188.1"/>
    </source>
</evidence>
<keyword evidence="1" id="KW-0812">Transmembrane</keyword>
<proteinExistence type="predicted"/>
<dbReference type="PANTHER" id="PTHR23028:SF53">
    <property type="entry name" value="ACYL_TRANSF_3 DOMAIN-CONTAINING PROTEIN"/>
    <property type="match status" value="1"/>
</dbReference>
<keyword evidence="3" id="KW-0012">Acyltransferase</keyword>
<dbReference type="PANTHER" id="PTHR23028">
    <property type="entry name" value="ACETYLTRANSFERASE"/>
    <property type="match status" value="1"/>
</dbReference>
<dbReference type="InterPro" id="IPR002656">
    <property type="entry name" value="Acyl_transf_3_dom"/>
</dbReference>
<sequence>MVAKTGLSYYRPDIDGLRAIAVLAGLLFQARVPGFASGFVSVDIFFVISGFLIAGIILRQIQEGKFSFRTFYLRRFRRILPALAVMLIGTVGLSWFVLLPEDFKLLGRHVAATVLMIPNMSIWHSSRNYFAPTVDANPLLDLWSLGASPYTQVPS</sequence>
<dbReference type="Pfam" id="PF01757">
    <property type="entry name" value="Acyl_transf_3"/>
    <property type="match status" value="1"/>
</dbReference>
<dbReference type="GO" id="GO:0016746">
    <property type="term" value="F:acyltransferase activity"/>
    <property type="evidence" value="ECO:0007669"/>
    <property type="project" value="UniProtKB-KW"/>
</dbReference>
<keyword evidence="3" id="KW-0808">Transferase</keyword>
<keyword evidence="4" id="KW-1185">Reference proteome</keyword>
<keyword evidence="1" id="KW-1133">Transmembrane helix</keyword>
<protein>
    <submittedName>
        <fullName evidence="3">Acyltransferase</fullName>
    </submittedName>
</protein>
<keyword evidence="1" id="KW-0472">Membrane</keyword>
<gene>
    <name evidence="3" type="ORF">J9253_04405</name>
</gene>
<accession>A0ABX7WXH0</accession>
<evidence type="ECO:0000256" key="1">
    <source>
        <dbReference type="SAM" id="Phobius"/>
    </source>
</evidence>
<reference evidence="3 4" key="1">
    <citation type="submission" date="2021-04" db="EMBL/GenBank/DDBJ databases">
        <title>Genomics, taxonomy and metabolism of representatives of sulfur bacteria of the genus Thiothrix: Thiothrix fructosivorans QT, Thiothrix unzii A1T and three new species, Thiothrix subterranea sp. nov., Thiothrix litoralis sp. nov. and 'Candidatus Thiothrix anitrata' sp. nov.</title>
        <authorList>
            <person name="Ravin N.V."/>
            <person name="Smolyakov D."/>
            <person name="Rudenko T.S."/>
            <person name="Mardanov A.V."/>
            <person name="Beletsky A.V."/>
            <person name="Markov N.D."/>
            <person name="Fomenkov A.I."/>
            <person name="Roberts R.J."/>
            <person name="Karnachuk O.V."/>
            <person name="Novikov A."/>
            <person name="Grabovich M.Y."/>
        </authorList>
    </citation>
    <scope>NUCLEOTIDE SEQUENCE [LARGE SCALE GENOMIC DNA]</scope>
    <source>
        <strain evidence="3 4">AS</strain>
    </source>
</reference>
<feature type="transmembrane region" description="Helical" evidence="1">
    <location>
        <begin position="35"/>
        <end position="58"/>
    </location>
</feature>
<evidence type="ECO:0000259" key="2">
    <source>
        <dbReference type="Pfam" id="PF01757"/>
    </source>
</evidence>